<feature type="region of interest" description="Disordered" evidence="22">
    <location>
        <begin position="83"/>
        <end position="105"/>
    </location>
</feature>
<keyword evidence="17" id="KW-0539">Nucleus</keyword>
<dbReference type="InterPro" id="IPR027469">
    <property type="entry name" value="Cation_efflux_TMD_sf"/>
</dbReference>
<evidence type="ECO:0000256" key="1">
    <source>
        <dbReference type="ARBA" id="ARBA00004123"/>
    </source>
</evidence>
<dbReference type="CDD" id="cd21078">
    <property type="entry name" value="NTD_ZNT9"/>
    <property type="match status" value="1"/>
</dbReference>
<evidence type="ECO:0000256" key="10">
    <source>
        <dbReference type="ARBA" id="ARBA00022906"/>
    </source>
</evidence>
<dbReference type="Pfam" id="PF01545">
    <property type="entry name" value="Cation_efflux"/>
    <property type="match status" value="1"/>
</dbReference>
<dbReference type="InterPro" id="IPR040177">
    <property type="entry name" value="SLC30A9"/>
</dbReference>
<evidence type="ECO:0000313" key="25">
    <source>
        <dbReference type="EMBL" id="JAI30395.1"/>
    </source>
</evidence>
<keyword evidence="14" id="KW-0496">Mitochondrion</keyword>
<dbReference type="GeneID" id="108969001"/>
<feature type="transmembrane region" description="Helical" evidence="23">
    <location>
        <begin position="457"/>
        <end position="480"/>
    </location>
</feature>
<accession>A0A0K8W4N8</accession>
<feature type="transmembrane region" description="Helical" evidence="23">
    <location>
        <begin position="571"/>
        <end position="593"/>
    </location>
</feature>
<evidence type="ECO:0000256" key="16">
    <source>
        <dbReference type="ARBA" id="ARBA00023163"/>
    </source>
</evidence>
<evidence type="ECO:0000256" key="4">
    <source>
        <dbReference type="ARBA" id="ARBA00008873"/>
    </source>
</evidence>
<dbReference type="EMBL" id="GDHF01006282">
    <property type="protein sequence ID" value="JAI46032.1"/>
    <property type="molecule type" value="Transcribed_RNA"/>
</dbReference>
<dbReference type="GO" id="GO:0006829">
    <property type="term" value="P:zinc ion transport"/>
    <property type="evidence" value="ECO:0007669"/>
    <property type="project" value="UniProtKB-KW"/>
</dbReference>
<dbReference type="GO" id="GO:0005634">
    <property type="term" value="C:nucleus"/>
    <property type="evidence" value="ECO:0007669"/>
    <property type="project" value="UniProtKB-SubCell"/>
</dbReference>
<comment type="subcellular location">
    <subcellularLocation>
        <location evidence="3">Endoplasmic reticulum</location>
    </subcellularLocation>
    <subcellularLocation>
        <location evidence="2">Mitochondrion membrane</location>
        <topology evidence="2">Multi-pass membrane protein</topology>
    </subcellularLocation>
    <subcellularLocation>
        <location evidence="1">Nucleus</location>
    </subcellularLocation>
</comment>
<dbReference type="GO" id="GO:0015297">
    <property type="term" value="F:antiporter activity"/>
    <property type="evidence" value="ECO:0007669"/>
    <property type="project" value="UniProtKB-KW"/>
</dbReference>
<feature type="transmembrane region" description="Helical" evidence="23">
    <location>
        <begin position="492"/>
        <end position="514"/>
    </location>
</feature>
<keyword evidence="8" id="KW-0256">Endoplasmic reticulum</keyword>
<evidence type="ECO:0000256" key="14">
    <source>
        <dbReference type="ARBA" id="ARBA00023128"/>
    </source>
</evidence>
<keyword evidence="13" id="KW-0406">Ion transport</keyword>
<comment type="similarity">
    <text evidence="4">Belongs to the cation diffusion facilitator (CDF) transporter (TC 2.A.4) family. SLC30A subfamily.</text>
</comment>
<evidence type="ECO:0000256" key="19">
    <source>
        <dbReference type="ARBA" id="ARBA00034845"/>
    </source>
</evidence>
<evidence type="ECO:0000256" key="18">
    <source>
        <dbReference type="ARBA" id="ARBA00033405"/>
    </source>
</evidence>
<dbReference type="InterPro" id="IPR058533">
    <property type="entry name" value="Cation_efflux_TM"/>
</dbReference>
<protein>
    <recommendedName>
        <fullName evidence="19">Proton-coupled zinc antiporter SLC30A9, mitochondrial</fullName>
    </recommendedName>
    <alternativeName>
        <fullName evidence="18">Solute carrier family 30 member 9</fullName>
    </alternativeName>
    <alternativeName>
        <fullName evidence="20">Zinc transporter 9</fullName>
    </alternativeName>
</protein>
<feature type="transmembrane region" description="Helical" evidence="23">
    <location>
        <begin position="389"/>
        <end position="410"/>
    </location>
</feature>
<dbReference type="InterPro" id="IPR009061">
    <property type="entry name" value="DNA-bd_dom_put_sf"/>
</dbReference>
<evidence type="ECO:0000256" key="23">
    <source>
        <dbReference type="SAM" id="Phobius"/>
    </source>
</evidence>
<evidence type="ECO:0000256" key="3">
    <source>
        <dbReference type="ARBA" id="ARBA00004240"/>
    </source>
</evidence>
<sequence length="718" mass="78102">MLPRTAEIVRVLRVRQHFLGRRSLHALRTFVSIEKLNKHLSCNNAFSFTYSRISNKFANVQHLRCASSSKKVEAAAVSSTSSSSASIGNEATSKVKTTKKSATEPKQIMKSATTNSASVAADAAQTSETKTMEVKTKKGILSITATIEGSKINDIVFEKTKPLVVPDTIIPPAKLPVNDMLKETAQAAAAELQTSPTIDAAATAATMAAATAKAKAAIAKATQPKPKVVTTTTTDIGTATVTTTVVQQTKQTAPPVAEVVVQKPKRVLVDFNRSSLERNFITPARAMSDFLLKASDLESLSKIKRRSPYEQEPPITVYWRKDVEAKAIGVWGSREILLKEQLKREVERKKHQQNLFTVKRRLRDYRREIGARTVVVDAEPGLAGKSGKVVLIAIGINGLNFLFKACGWVYSGSHSMFAESIHSLADTINQLILAYGIHKSTQMADSDHPYGYSNMKYVSSLISGVGIFCVGAGLSVYHGITGLMHPEPVENFFWAFFILGGSLVSEGATLIVAINELQRAAKCSGVSFKDYVLSGKDPCVNVVLTEDAAAVTSVAVAATCMGLTSLTGLPVFDAVGSLLVGGILGAVASFIIYTNATALVGKSISEDLLNKINAELESDVMIRAIHDVKGIDMGNSLVRYKAEMDFDGRELTRSYLDKQELNDLLRTVQSFQKVEELEEFLLKHGENIVDLMGGEIDRIEMKLRKKFPEIRHCDLEIL</sequence>
<evidence type="ECO:0000256" key="20">
    <source>
        <dbReference type="ARBA" id="ARBA00034922"/>
    </source>
</evidence>
<evidence type="ECO:0000256" key="13">
    <source>
        <dbReference type="ARBA" id="ARBA00023065"/>
    </source>
</evidence>
<dbReference type="GO" id="GO:0008324">
    <property type="term" value="F:monoatomic cation transmembrane transporter activity"/>
    <property type="evidence" value="ECO:0007669"/>
    <property type="project" value="InterPro"/>
</dbReference>
<dbReference type="FunFam" id="1.20.1510.10:FF:000004">
    <property type="entry name" value="zinc transporter 9 isoform X1"/>
    <property type="match status" value="1"/>
</dbReference>
<evidence type="ECO:0000256" key="7">
    <source>
        <dbReference type="ARBA" id="ARBA00022692"/>
    </source>
</evidence>
<keyword evidence="15 23" id="KW-0472">Membrane</keyword>
<reference evidence="26" key="1">
    <citation type="submission" date="2015-06" db="EMBL/GenBank/DDBJ databases">
        <authorList>
            <person name="Hoefler B.C."/>
            <person name="Straight P.D."/>
        </authorList>
    </citation>
    <scope>NUCLEOTIDE SEQUENCE</scope>
</reference>
<evidence type="ECO:0000256" key="8">
    <source>
        <dbReference type="ARBA" id="ARBA00022824"/>
    </source>
</evidence>
<keyword evidence="10" id="KW-0864">Zinc transport</keyword>
<keyword evidence="7 23" id="KW-0812">Transmembrane</keyword>
<name>A0A0K8W4N8_BACLA</name>
<dbReference type="PANTHER" id="PTHR13414:SF9">
    <property type="entry name" value="PROTON-COUPLED ZINC ANTIPORTER SLC30A9, MITOCHONDRIAL"/>
    <property type="match status" value="1"/>
</dbReference>
<keyword evidence="12" id="KW-0805">Transcription regulation</keyword>
<evidence type="ECO:0000256" key="9">
    <source>
        <dbReference type="ARBA" id="ARBA00022833"/>
    </source>
</evidence>
<dbReference type="Gene3D" id="1.20.1510.10">
    <property type="entry name" value="Cation efflux protein transmembrane domain"/>
    <property type="match status" value="1"/>
</dbReference>
<dbReference type="GO" id="GO:0031966">
    <property type="term" value="C:mitochondrial membrane"/>
    <property type="evidence" value="ECO:0007669"/>
    <property type="project" value="UniProtKB-SubCell"/>
</dbReference>
<evidence type="ECO:0000256" key="17">
    <source>
        <dbReference type="ARBA" id="ARBA00023242"/>
    </source>
</evidence>
<dbReference type="GO" id="GO:0006882">
    <property type="term" value="P:intracellular zinc ion homeostasis"/>
    <property type="evidence" value="ECO:0007669"/>
    <property type="project" value="TreeGrafter"/>
</dbReference>
<dbReference type="GO" id="GO:0005783">
    <property type="term" value="C:endoplasmic reticulum"/>
    <property type="evidence" value="ECO:0007669"/>
    <property type="project" value="UniProtKB-SubCell"/>
</dbReference>
<feature type="domain" description="Cation efflux protein transmembrane" evidence="24">
    <location>
        <begin position="390"/>
        <end position="600"/>
    </location>
</feature>
<dbReference type="CTD" id="36393"/>
<evidence type="ECO:0000256" key="11">
    <source>
        <dbReference type="ARBA" id="ARBA00022989"/>
    </source>
</evidence>
<keyword evidence="5" id="KW-0813">Transport</keyword>
<evidence type="ECO:0000313" key="26">
    <source>
        <dbReference type="EMBL" id="JAI46032.1"/>
    </source>
</evidence>
<keyword evidence="6" id="KW-0050">Antiport</keyword>
<gene>
    <name evidence="26" type="primary">slc30a9_0</name>
    <name evidence="25" type="synonym">slc30a9_1</name>
    <name evidence="26" type="ORF">c0_g1_i1</name>
    <name evidence="25" type="ORF">c0_g1_i2</name>
</gene>
<evidence type="ECO:0000256" key="15">
    <source>
        <dbReference type="ARBA" id="ARBA00023136"/>
    </source>
</evidence>
<evidence type="ECO:0000256" key="21">
    <source>
        <dbReference type="ARBA" id="ARBA00048349"/>
    </source>
</evidence>
<evidence type="ECO:0000256" key="5">
    <source>
        <dbReference type="ARBA" id="ARBA00022448"/>
    </source>
</evidence>
<dbReference type="InterPro" id="IPR037129">
    <property type="entry name" value="XPA_sf"/>
</dbReference>
<dbReference type="SUPFAM" id="SSF161111">
    <property type="entry name" value="Cation efflux protein transmembrane domain-like"/>
    <property type="match status" value="1"/>
</dbReference>
<dbReference type="OrthoDB" id="435980at2759"/>
<evidence type="ECO:0000256" key="12">
    <source>
        <dbReference type="ARBA" id="ARBA00023015"/>
    </source>
</evidence>
<evidence type="ECO:0000256" key="22">
    <source>
        <dbReference type="SAM" id="MobiDB-lite"/>
    </source>
</evidence>
<evidence type="ECO:0000256" key="2">
    <source>
        <dbReference type="ARBA" id="ARBA00004225"/>
    </source>
</evidence>
<keyword evidence="16" id="KW-0804">Transcription</keyword>
<dbReference type="InterPro" id="IPR002524">
    <property type="entry name" value="Cation_efflux"/>
</dbReference>
<dbReference type="Gene3D" id="3.90.530.10">
    <property type="entry name" value="XPA C-terminal domain"/>
    <property type="match status" value="1"/>
</dbReference>
<keyword evidence="9" id="KW-0862">Zinc</keyword>
<feature type="compositionally biased region" description="Low complexity" evidence="22">
    <location>
        <begin position="83"/>
        <end position="95"/>
    </location>
</feature>
<dbReference type="SUPFAM" id="SSF46955">
    <property type="entry name" value="Putative DNA-binding domain"/>
    <property type="match status" value="1"/>
</dbReference>
<dbReference type="EMBL" id="GDHF01021919">
    <property type="protein sequence ID" value="JAI30395.1"/>
    <property type="molecule type" value="Transcribed_RNA"/>
</dbReference>
<evidence type="ECO:0000256" key="6">
    <source>
        <dbReference type="ARBA" id="ARBA00022449"/>
    </source>
</evidence>
<dbReference type="PANTHER" id="PTHR13414">
    <property type="entry name" value="HUEL-CATION TRANSPORTER"/>
    <property type="match status" value="1"/>
</dbReference>
<organism evidence="26">
    <name type="scientific">Bactrocera latifrons</name>
    <name type="common">Malaysian fruit fly</name>
    <name type="synonym">Chaetodacus latifrons</name>
    <dbReference type="NCBI Taxonomy" id="174628"/>
    <lineage>
        <taxon>Eukaryota</taxon>
        <taxon>Metazoa</taxon>
        <taxon>Ecdysozoa</taxon>
        <taxon>Arthropoda</taxon>
        <taxon>Hexapoda</taxon>
        <taxon>Insecta</taxon>
        <taxon>Pterygota</taxon>
        <taxon>Neoptera</taxon>
        <taxon>Endopterygota</taxon>
        <taxon>Diptera</taxon>
        <taxon>Brachycera</taxon>
        <taxon>Muscomorpha</taxon>
        <taxon>Tephritoidea</taxon>
        <taxon>Tephritidae</taxon>
        <taxon>Bactrocera</taxon>
        <taxon>Bactrocera</taxon>
    </lineage>
</organism>
<proteinExistence type="inferred from homology"/>
<dbReference type="NCBIfam" id="TIGR01297">
    <property type="entry name" value="CDF"/>
    <property type="match status" value="1"/>
</dbReference>
<evidence type="ECO:0000259" key="24">
    <source>
        <dbReference type="Pfam" id="PF01545"/>
    </source>
</evidence>
<dbReference type="AlphaFoldDB" id="A0A0K8W4N8"/>
<comment type="catalytic activity">
    <reaction evidence="21">
        <text>Zn(2+)(in) + 2 H(+)(out) = Zn(2+)(out) + 2 H(+)(in)</text>
        <dbReference type="Rhea" id="RHEA:72627"/>
        <dbReference type="ChEBI" id="CHEBI:15378"/>
        <dbReference type="ChEBI" id="CHEBI:29105"/>
    </reaction>
</comment>
<keyword evidence="11 23" id="KW-1133">Transmembrane helix</keyword>